<organism evidence="15 16">
    <name type="scientific">Fukomys damarensis</name>
    <name type="common">Damaraland mole rat</name>
    <name type="synonym">Cryptomys damarensis</name>
    <dbReference type="NCBI Taxonomy" id="885580"/>
    <lineage>
        <taxon>Eukaryota</taxon>
        <taxon>Metazoa</taxon>
        <taxon>Chordata</taxon>
        <taxon>Craniata</taxon>
        <taxon>Vertebrata</taxon>
        <taxon>Euteleostomi</taxon>
        <taxon>Mammalia</taxon>
        <taxon>Eutheria</taxon>
        <taxon>Euarchontoglires</taxon>
        <taxon>Glires</taxon>
        <taxon>Rodentia</taxon>
        <taxon>Hystricomorpha</taxon>
        <taxon>Bathyergidae</taxon>
        <taxon>Fukomys</taxon>
    </lineage>
</organism>
<feature type="compositionally biased region" description="Polar residues" evidence="13">
    <location>
        <begin position="19"/>
        <end position="40"/>
    </location>
</feature>
<keyword evidence="10 12" id="KW-0576">Peroxisome</keyword>
<protein>
    <recommendedName>
        <fullName evidence="3 12">Mitochondrial fission factor</fullName>
    </recommendedName>
</protein>
<comment type="subunit">
    <text evidence="11">Homodimer. Interacts with DNM1L. Interacts with C11orf65/MFI; the interaction inhibits MFF interaction with DNM1L.</text>
</comment>
<name>A0A091D216_FUKDA</name>
<evidence type="ECO:0000256" key="12">
    <source>
        <dbReference type="RuleBase" id="RU368040"/>
    </source>
</evidence>
<dbReference type="Pfam" id="PF05644">
    <property type="entry name" value="Miff"/>
    <property type="match status" value="1"/>
</dbReference>
<dbReference type="PANTHER" id="PTHR16501">
    <property type="entry name" value="TRANSPORT AND GOLGI ORGANIZATION PROTEIN 11"/>
    <property type="match status" value="1"/>
</dbReference>
<dbReference type="GO" id="GO:0005741">
    <property type="term" value="C:mitochondrial outer membrane"/>
    <property type="evidence" value="ECO:0007669"/>
    <property type="project" value="UniProtKB-SubCell"/>
</dbReference>
<evidence type="ECO:0000256" key="5">
    <source>
        <dbReference type="ARBA" id="ARBA00022787"/>
    </source>
</evidence>
<feature type="domain" description="Mff-like" evidence="14">
    <location>
        <begin position="6"/>
        <end position="98"/>
    </location>
</feature>
<keyword evidence="6 12" id="KW-1133">Transmembrane helix</keyword>
<dbReference type="AlphaFoldDB" id="A0A091D216"/>
<evidence type="ECO:0000256" key="4">
    <source>
        <dbReference type="ARBA" id="ARBA00022692"/>
    </source>
</evidence>
<proteinExistence type="inferred from homology"/>
<evidence type="ECO:0000256" key="9">
    <source>
        <dbReference type="ARBA" id="ARBA00023136"/>
    </source>
</evidence>
<keyword evidence="9 12" id="KW-0472">Membrane</keyword>
<sequence length="98" mass="11449">ILDMTEEKLRPSLCGRSPALTNVHNDNSRHGVSNTAIEGTSQDMTAEDAAVLRRQIMKLNRRLQLVEGENKKRPKREMVMYSITVAFWLFTSWLWFRR</sequence>
<keyword evidence="4 12" id="KW-0812">Transmembrane</keyword>
<dbReference type="GO" id="GO:0090314">
    <property type="term" value="P:positive regulation of protein targeting to membrane"/>
    <property type="evidence" value="ECO:0007669"/>
    <property type="project" value="UniProtKB-UniRule"/>
</dbReference>
<keyword evidence="7" id="KW-0175">Coiled coil</keyword>
<comment type="similarity">
    <text evidence="2 12">Belongs to the Tango11 family.</text>
</comment>
<dbReference type="GO" id="GO:0006626">
    <property type="term" value="P:protein targeting to mitochondrion"/>
    <property type="evidence" value="ECO:0007669"/>
    <property type="project" value="TreeGrafter"/>
</dbReference>
<feature type="region of interest" description="Disordered" evidence="13">
    <location>
        <begin position="15"/>
        <end position="40"/>
    </location>
</feature>
<dbReference type="EMBL" id="KN123428">
    <property type="protein sequence ID" value="KFO25042.1"/>
    <property type="molecule type" value="Genomic_DNA"/>
</dbReference>
<evidence type="ECO:0000259" key="14">
    <source>
        <dbReference type="Pfam" id="PF05644"/>
    </source>
</evidence>
<comment type="function">
    <text evidence="1">Plays a role in mitochondrial and peroxisomal fission. Promotes the recruitment and association of the fission mediator dynamin-related protein 1 (DNM1L) to the mitochondrial surface. May be involved in regulation of synaptic vesicle membrane dynamics by recruitment of DNM1L to clathrin-containing vesicles.</text>
</comment>
<keyword evidence="16" id="KW-1185">Reference proteome</keyword>
<reference evidence="15 16" key="1">
    <citation type="submission" date="2013-11" db="EMBL/GenBank/DDBJ databases">
        <title>The Damaraland mole rat (Fukomys damarensis) genome and evolution of African mole rats.</title>
        <authorList>
            <person name="Gladyshev V.N."/>
            <person name="Fang X."/>
        </authorList>
    </citation>
    <scope>NUCLEOTIDE SEQUENCE [LARGE SCALE GENOMIC DNA]</scope>
    <source>
        <tissue evidence="15">Liver</tissue>
    </source>
</reference>
<keyword evidence="5 12" id="KW-1000">Mitochondrion outer membrane</keyword>
<dbReference type="InterPro" id="IPR039433">
    <property type="entry name" value="Mff-like_dom"/>
</dbReference>
<dbReference type="Proteomes" id="UP000028990">
    <property type="component" value="Unassembled WGS sequence"/>
</dbReference>
<evidence type="ECO:0000256" key="1">
    <source>
        <dbReference type="ARBA" id="ARBA00002338"/>
    </source>
</evidence>
<feature type="non-terminal residue" evidence="15">
    <location>
        <position position="1"/>
    </location>
</feature>
<accession>A0A091D216</accession>
<keyword evidence="8 12" id="KW-0496">Mitochondrion</keyword>
<dbReference type="PANTHER" id="PTHR16501:SF17">
    <property type="entry name" value="MITOCHONDRIAL FISSION FACTOR"/>
    <property type="match status" value="1"/>
</dbReference>
<feature type="transmembrane region" description="Helical" evidence="12">
    <location>
        <begin position="78"/>
        <end position="96"/>
    </location>
</feature>
<dbReference type="STRING" id="885580.ENSFDAP00000003240"/>
<dbReference type="GO" id="GO:0090141">
    <property type="term" value="P:positive regulation of mitochondrial fission"/>
    <property type="evidence" value="ECO:0007669"/>
    <property type="project" value="UniProtKB-UniRule"/>
</dbReference>
<dbReference type="GO" id="GO:0000266">
    <property type="term" value="P:mitochondrial fission"/>
    <property type="evidence" value="ECO:0007669"/>
    <property type="project" value="UniProtKB-UniRule"/>
</dbReference>
<evidence type="ECO:0000256" key="8">
    <source>
        <dbReference type="ARBA" id="ARBA00023128"/>
    </source>
</evidence>
<evidence type="ECO:0000256" key="13">
    <source>
        <dbReference type="SAM" id="MobiDB-lite"/>
    </source>
</evidence>
<evidence type="ECO:0000256" key="2">
    <source>
        <dbReference type="ARBA" id="ARBA00009806"/>
    </source>
</evidence>
<gene>
    <name evidence="15" type="ORF">H920_13556</name>
</gene>
<evidence type="ECO:0000256" key="11">
    <source>
        <dbReference type="ARBA" id="ARBA00047090"/>
    </source>
</evidence>
<evidence type="ECO:0000256" key="6">
    <source>
        <dbReference type="ARBA" id="ARBA00022989"/>
    </source>
</evidence>
<evidence type="ECO:0000313" key="16">
    <source>
        <dbReference type="Proteomes" id="UP000028990"/>
    </source>
</evidence>
<dbReference type="InterPro" id="IPR008518">
    <property type="entry name" value="Mff/Tango-11"/>
</dbReference>
<evidence type="ECO:0000256" key="7">
    <source>
        <dbReference type="ARBA" id="ARBA00023054"/>
    </source>
</evidence>
<evidence type="ECO:0000256" key="3">
    <source>
        <dbReference type="ARBA" id="ARBA00021235"/>
    </source>
</evidence>
<dbReference type="GO" id="GO:0005777">
    <property type="term" value="C:peroxisome"/>
    <property type="evidence" value="ECO:0007669"/>
    <property type="project" value="UniProtKB-SubCell"/>
</dbReference>
<evidence type="ECO:0000313" key="15">
    <source>
        <dbReference type="EMBL" id="KFO25042.1"/>
    </source>
</evidence>
<evidence type="ECO:0000256" key="10">
    <source>
        <dbReference type="ARBA" id="ARBA00023140"/>
    </source>
</evidence>
<comment type="subcellular location">
    <subcellularLocation>
        <location evidence="12">Mitochondrion outer membrane</location>
        <topology evidence="12">Single-pass type IV membrane protein</topology>
    </subcellularLocation>
    <subcellularLocation>
        <location evidence="12">Peroxisome</location>
    </subcellularLocation>
</comment>